<dbReference type="InterPro" id="IPR023393">
    <property type="entry name" value="START-like_dom_sf"/>
</dbReference>
<protein>
    <submittedName>
        <fullName evidence="3">SRPBCC family protein</fullName>
    </submittedName>
</protein>
<dbReference type="Pfam" id="PF08327">
    <property type="entry name" value="AHSA1"/>
    <property type="match status" value="1"/>
</dbReference>
<comment type="caution">
    <text evidence="3">The sequence shown here is derived from an EMBL/GenBank/DDBJ whole genome shotgun (WGS) entry which is preliminary data.</text>
</comment>
<dbReference type="InterPro" id="IPR013538">
    <property type="entry name" value="ASHA1/2-like_C"/>
</dbReference>
<dbReference type="EMBL" id="JAQNDM010000002">
    <property type="protein sequence ID" value="MDC0715196.1"/>
    <property type="molecule type" value="Genomic_DNA"/>
</dbReference>
<reference evidence="3 4" key="1">
    <citation type="submission" date="2022-11" db="EMBL/GenBank/DDBJ databases">
        <title>Minimal conservation of predation-associated metabolite biosynthetic gene clusters underscores biosynthetic potential of Myxococcota including descriptions for ten novel species: Archangium lansinium sp. nov., Myxococcus landrumus sp. nov., Nannocystis bai.</title>
        <authorList>
            <person name="Ahearne A."/>
            <person name="Stevens C."/>
            <person name="Dowd S."/>
        </authorList>
    </citation>
    <scope>NUCLEOTIDE SEQUENCE [LARGE SCALE GENOMIC DNA]</scope>
    <source>
        <strain evidence="3 4">NCWAL01</strain>
    </source>
</reference>
<dbReference type="Proteomes" id="UP001221838">
    <property type="component" value="Unassembled WGS sequence"/>
</dbReference>
<evidence type="ECO:0000313" key="4">
    <source>
        <dbReference type="Proteomes" id="UP001221838"/>
    </source>
</evidence>
<organism evidence="3 4">
    <name type="scientific">Stigmatella ashevillensis</name>
    <dbReference type="NCBI Taxonomy" id="2995309"/>
    <lineage>
        <taxon>Bacteria</taxon>
        <taxon>Pseudomonadati</taxon>
        <taxon>Myxococcota</taxon>
        <taxon>Myxococcia</taxon>
        <taxon>Myxococcales</taxon>
        <taxon>Cystobacterineae</taxon>
        <taxon>Archangiaceae</taxon>
        <taxon>Stigmatella</taxon>
    </lineage>
</organism>
<evidence type="ECO:0000259" key="2">
    <source>
        <dbReference type="Pfam" id="PF08327"/>
    </source>
</evidence>
<name>A0ABT5DNH1_9BACT</name>
<comment type="similarity">
    <text evidence="1">Belongs to the AHA1 family.</text>
</comment>
<keyword evidence="4" id="KW-1185">Reference proteome</keyword>
<gene>
    <name evidence="3" type="ORF">POL68_42500</name>
</gene>
<evidence type="ECO:0000313" key="3">
    <source>
        <dbReference type="EMBL" id="MDC0715196.1"/>
    </source>
</evidence>
<proteinExistence type="inferred from homology"/>
<feature type="domain" description="Activator of Hsp90 ATPase homologue 1/2-like C-terminal" evidence="2">
    <location>
        <begin position="17"/>
        <end position="146"/>
    </location>
</feature>
<evidence type="ECO:0000256" key="1">
    <source>
        <dbReference type="ARBA" id="ARBA00006817"/>
    </source>
</evidence>
<dbReference type="RefSeq" id="WP_272145868.1">
    <property type="nucleotide sequence ID" value="NZ_JAQNDM010000002.1"/>
</dbReference>
<dbReference type="Gene3D" id="3.30.530.20">
    <property type="match status" value="1"/>
</dbReference>
<dbReference type="SUPFAM" id="SSF55961">
    <property type="entry name" value="Bet v1-like"/>
    <property type="match status" value="1"/>
</dbReference>
<dbReference type="CDD" id="cd07814">
    <property type="entry name" value="SRPBCC_CalC_Aha1-like"/>
    <property type="match status" value="1"/>
</dbReference>
<sequence length="165" mass="18404">MNAPPPVHVRVVRQFSASPERVFDAWLEPQWIGRWMFGPGVRDEEVLRLSNDARVGGTFSFLVRRQAGEIDHVGTYLAIDRPRRLVFTWAIEKETAELSRVTVDIVPRGTGCELTLTHEMDPKWAEYAGRTEAGWTTMLGALERALGAPGETTSSAASSALRPRQ</sequence>
<accession>A0ABT5DNH1</accession>